<keyword evidence="9 10" id="KW-0143">Chaperone</keyword>
<dbReference type="OrthoDB" id="9787361at2"/>
<comment type="subunit">
    <text evidence="3 10">Monomer.</text>
</comment>
<keyword evidence="6 10" id="KW-0732">Signal</keyword>
<dbReference type="EMBL" id="QDDL01000001">
    <property type="protein sequence ID" value="PVZ71489.1"/>
    <property type="molecule type" value="Genomic_DNA"/>
</dbReference>
<sequence precursor="true">MRSKLWICLLAFWLPVTAFAGDADQLKAWLAKVDQLQASFDQQTRLENGQLAGSQQGRFWLRQPSKFRWQVDVPDEQVIIADGRKLWNYDPLLEQVIVQDQFAVLSQTPAMILSNRGTQLEQHFKVEAEADDWLKLTPLKENSPFEIIRLRLDSKKGLTDMVLFDQLGSETRIRFVDLEINPSIDPAKFRFTAPEGVDLIEQ</sequence>
<dbReference type="GO" id="GO:0030288">
    <property type="term" value="C:outer membrane-bounded periplasmic space"/>
    <property type="evidence" value="ECO:0007669"/>
    <property type="project" value="TreeGrafter"/>
</dbReference>
<feature type="signal peptide" evidence="10">
    <location>
        <begin position="1"/>
        <end position="20"/>
    </location>
</feature>
<evidence type="ECO:0000256" key="4">
    <source>
        <dbReference type="ARBA" id="ARBA00014035"/>
    </source>
</evidence>
<dbReference type="Pfam" id="PF03548">
    <property type="entry name" value="LolA"/>
    <property type="match status" value="1"/>
</dbReference>
<evidence type="ECO:0000256" key="3">
    <source>
        <dbReference type="ARBA" id="ARBA00011245"/>
    </source>
</evidence>
<dbReference type="InterPro" id="IPR029046">
    <property type="entry name" value="LolA/LolB/LppX"/>
</dbReference>
<dbReference type="SUPFAM" id="SSF89392">
    <property type="entry name" value="Prokaryotic lipoproteins and lipoprotein localization factors"/>
    <property type="match status" value="1"/>
</dbReference>
<evidence type="ECO:0000256" key="1">
    <source>
        <dbReference type="ARBA" id="ARBA00004418"/>
    </source>
</evidence>
<evidence type="ECO:0000313" key="12">
    <source>
        <dbReference type="Proteomes" id="UP000244906"/>
    </source>
</evidence>
<dbReference type="Proteomes" id="UP000244906">
    <property type="component" value="Unassembled WGS sequence"/>
</dbReference>
<comment type="subcellular location">
    <subcellularLocation>
        <location evidence="1 10">Periplasm</location>
    </subcellularLocation>
</comment>
<dbReference type="PANTHER" id="PTHR35869:SF1">
    <property type="entry name" value="OUTER-MEMBRANE LIPOPROTEIN CARRIER PROTEIN"/>
    <property type="match status" value="1"/>
</dbReference>
<dbReference type="GO" id="GO:0044874">
    <property type="term" value="P:lipoprotein localization to outer membrane"/>
    <property type="evidence" value="ECO:0007669"/>
    <property type="project" value="UniProtKB-UniRule"/>
</dbReference>
<keyword evidence="8 10" id="KW-0653">Protein transport</keyword>
<keyword evidence="11" id="KW-0449">Lipoprotein</keyword>
<dbReference type="Gene3D" id="2.50.20.10">
    <property type="entry name" value="Lipoprotein localisation LolA/LolB/LppX"/>
    <property type="match status" value="1"/>
</dbReference>
<comment type="function">
    <text evidence="10">Participates in the translocation of lipoproteins from the inner membrane to the outer membrane. Only forms a complex with a lipoprotein if the residue after the N-terminal Cys is not an aspartate (The Asp acts as a targeting signal to indicate that the lipoprotein should stay in the inner membrane).</text>
</comment>
<protein>
    <recommendedName>
        <fullName evidence="4 10">Outer-membrane lipoprotein carrier protein</fullName>
    </recommendedName>
</protein>
<dbReference type="PANTHER" id="PTHR35869">
    <property type="entry name" value="OUTER-MEMBRANE LIPOPROTEIN CARRIER PROTEIN"/>
    <property type="match status" value="1"/>
</dbReference>
<dbReference type="GO" id="GO:0042953">
    <property type="term" value="P:lipoprotein transport"/>
    <property type="evidence" value="ECO:0007669"/>
    <property type="project" value="InterPro"/>
</dbReference>
<evidence type="ECO:0000256" key="6">
    <source>
        <dbReference type="ARBA" id="ARBA00022729"/>
    </source>
</evidence>
<keyword evidence="12" id="KW-1185">Reference proteome</keyword>
<dbReference type="NCBIfam" id="TIGR00547">
    <property type="entry name" value="lolA"/>
    <property type="match status" value="1"/>
</dbReference>
<comment type="similarity">
    <text evidence="2 10">Belongs to the LolA family.</text>
</comment>
<dbReference type="InterPro" id="IPR004564">
    <property type="entry name" value="OM_lipoprot_carrier_LolA-like"/>
</dbReference>
<evidence type="ECO:0000256" key="7">
    <source>
        <dbReference type="ARBA" id="ARBA00022764"/>
    </source>
</evidence>
<gene>
    <name evidence="10 11" type="primary">lolA</name>
    <name evidence="11" type="ORF">DC094_00090</name>
</gene>
<dbReference type="HAMAP" id="MF_00240">
    <property type="entry name" value="LolA"/>
    <property type="match status" value="1"/>
</dbReference>
<feature type="chain" id="PRO_5021520320" description="Outer-membrane lipoprotein carrier protein" evidence="10">
    <location>
        <begin position="21"/>
        <end position="202"/>
    </location>
</feature>
<evidence type="ECO:0000256" key="10">
    <source>
        <dbReference type="HAMAP-Rule" id="MF_00240"/>
    </source>
</evidence>
<evidence type="ECO:0000256" key="2">
    <source>
        <dbReference type="ARBA" id="ARBA00007615"/>
    </source>
</evidence>
<dbReference type="RefSeq" id="WP_116685078.1">
    <property type="nucleotide sequence ID" value="NZ_CAWNYD010000001.1"/>
</dbReference>
<evidence type="ECO:0000256" key="9">
    <source>
        <dbReference type="ARBA" id="ARBA00023186"/>
    </source>
</evidence>
<dbReference type="CDD" id="cd16325">
    <property type="entry name" value="LolA"/>
    <property type="match status" value="1"/>
</dbReference>
<keyword evidence="5 10" id="KW-0813">Transport</keyword>
<accession>A0A2V1GYI2</accession>
<dbReference type="InterPro" id="IPR018323">
    <property type="entry name" value="OM_lipoprot_carrier_LolA_Pbac"/>
</dbReference>
<comment type="caution">
    <text evidence="11">The sequence shown here is derived from an EMBL/GenBank/DDBJ whole genome shotgun (WGS) entry which is preliminary data.</text>
</comment>
<evidence type="ECO:0000313" key="11">
    <source>
        <dbReference type="EMBL" id="PVZ71489.1"/>
    </source>
</evidence>
<evidence type="ECO:0000256" key="5">
    <source>
        <dbReference type="ARBA" id="ARBA00022448"/>
    </source>
</evidence>
<dbReference type="AlphaFoldDB" id="A0A2V1GYI2"/>
<evidence type="ECO:0000256" key="8">
    <source>
        <dbReference type="ARBA" id="ARBA00022927"/>
    </source>
</evidence>
<keyword evidence="7 10" id="KW-0574">Periplasm</keyword>
<organism evidence="11 12">
    <name type="scientific">Pelagibaculum spongiae</name>
    <dbReference type="NCBI Taxonomy" id="2080658"/>
    <lineage>
        <taxon>Bacteria</taxon>
        <taxon>Pseudomonadati</taxon>
        <taxon>Pseudomonadota</taxon>
        <taxon>Gammaproteobacteria</taxon>
        <taxon>Oceanospirillales</taxon>
        <taxon>Pelagibaculum</taxon>
    </lineage>
</organism>
<reference evidence="11 12" key="1">
    <citation type="submission" date="2018-04" db="EMBL/GenBank/DDBJ databases">
        <title>Thalassorhabdus spongiae gen. nov., sp. nov., isolated from a marine sponge in South-West Iceland.</title>
        <authorList>
            <person name="Knobloch S."/>
            <person name="Daussin A."/>
            <person name="Johannsson R."/>
            <person name="Marteinsson V.T."/>
        </authorList>
    </citation>
    <scope>NUCLEOTIDE SEQUENCE [LARGE SCALE GENOMIC DNA]</scope>
    <source>
        <strain evidence="11 12">Hp12</strain>
    </source>
</reference>
<proteinExistence type="inferred from homology"/>
<name>A0A2V1GYI2_9GAMM</name>